<dbReference type="EMBL" id="JAUIZM010000011">
    <property type="protein sequence ID" value="KAK1356306.1"/>
    <property type="molecule type" value="Genomic_DNA"/>
</dbReference>
<evidence type="ECO:0000313" key="6">
    <source>
        <dbReference type="Proteomes" id="UP001237642"/>
    </source>
</evidence>
<proteinExistence type="predicted"/>
<accession>A0AAD8GYM9</accession>
<sequence length="105" mass="11891">MLKEKLDNLAKEEKKNLAISDLSLCVPVVEIGSIDKNSKGNIRGTSSSDSAVTERKQRRCWSPDLHRRFVNALQQLGGPHGKILVILYFSNKFLVQNNEWIFFCG</sequence>
<evidence type="ECO:0000256" key="4">
    <source>
        <dbReference type="SAM" id="MobiDB-lite"/>
    </source>
</evidence>
<name>A0AAD8GYM9_9APIA</name>
<dbReference type="InterPro" id="IPR006447">
    <property type="entry name" value="Myb_dom_plants"/>
</dbReference>
<keyword evidence="1" id="KW-0805">Transcription regulation</keyword>
<dbReference type="InterPro" id="IPR044787">
    <property type="entry name" value="HHO5-like"/>
</dbReference>
<evidence type="ECO:0000256" key="1">
    <source>
        <dbReference type="ARBA" id="ARBA00023015"/>
    </source>
</evidence>
<dbReference type="GO" id="GO:0003677">
    <property type="term" value="F:DNA binding"/>
    <property type="evidence" value="ECO:0007669"/>
    <property type="project" value="UniProtKB-KW"/>
</dbReference>
<protein>
    <submittedName>
        <fullName evidence="5">Uncharacterized protein</fullName>
    </submittedName>
</protein>
<dbReference type="GO" id="GO:0003700">
    <property type="term" value="F:DNA-binding transcription factor activity"/>
    <property type="evidence" value="ECO:0007669"/>
    <property type="project" value="InterPro"/>
</dbReference>
<keyword evidence="2" id="KW-0804">Transcription</keyword>
<dbReference type="PANTHER" id="PTHR31003">
    <property type="entry name" value="MYB FAMILY TRANSCRIPTION FACTOR"/>
    <property type="match status" value="1"/>
</dbReference>
<dbReference type="GO" id="GO:0005634">
    <property type="term" value="C:nucleus"/>
    <property type="evidence" value="ECO:0007669"/>
    <property type="project" value="UniProtKB-SubCell"/>
</dbReference>
<evidence type="ECO:0000256" key="3">
    <source>
        <dbReference type="ARBA" id="ARBA00023242"/>
    </source>
</evidence>
<dbReference type="NCBIfam" id="TIGR01557">
    <property type="entry name" value="myb_SHAQKYF"/>
    <property type="match status" value="1"/>
</dbReference>
<dbReference type="PANTHER" id="PTHR31003:SF19">
    <property type="entry name" value="MYB FAMILY TRANSCRIPTION FACTOR EFM"/>
    <property type="match status" value="1"/>
</dbReference>
<keyword evidence="3" id="KW-0539">Nucleus</keyword>
<evidence type="ECO:0000256" key="2">
    <source>
        <dbReference type="ARBA" id="ARBA00023163"/>
    </source>
</evidence>
<reference evidence="5" key="1">
    <citation type="submission" date="2023-02" db="EMBL/GenBank/DDBJ databases">
        <title>Genome of toxic invasive species Heracleum sosnowskyi carries increased number of genes despite the absence of recent whole-genome duplications.</title>
        <authorList>
            <person name="Schelkunov M."/>
            <person name="Shtratnikova V."/>
            <person name="Makarenko M."/>
            <person name="Klepikova A."/>
            <person name="Omelchenko D."/>
            <person name="Novikova G."/>
            <person name="Obukhova E."/>
            <person name="Bogdanov V."/>
            <person name="Penin A."/>
            <person name="Logacheva M."/>
        </authorList>
    </citation>
    <scope>NUCLEOTIDE SEQUENCE</scope>
    <source>
        <strain evidence="5">Hsosn_3</strain>
        <tissue evidence="5">Leaf</tissue>
    </source>
</reference>
<dbReference type="Proteomes" id="UP001237642">
    <property type="component" value="Unassembled WGS sequence"/>
</dbReference>
<dbReference type="Gene3D" id="1.10.10.60">
    <property type="entry name" value="Homeodomain-like"/>
    <property type="match status" value="1"/>
</dbReference>
<feature type="compositionally biased region" description="Polar residues" evidence="4">
    <location>
        <begin position="39"/>
        <end position="51"/>
    </location>
</feature>
<feature type="region of interest" description="Disordered" evidence="4">
    <location>
        <begin position="35"/>
        <end position="55"/>
    </location>
</feature>
<reference evidence="5" key="2">
    <citation type="submission" date="2023-05" db="EMBL/GenBank/DDBJ databases">
        <authorList>
            <person name="Schelkunov M.I."/>
        </authorList>
    </citation>
    <scope>NUCLEOTIDE SEQUENCE</scope>
    <source>
        <strain evidence="5">Hsosn_3</strain>
        <tissue evidence="5">Leaf</tissue>
    </source>
</reference>
<organism evidence="5 6">
    <name type="scientific">Heracleum sosnowskyi</name>
    <dbReference type="NCBI Taxonomy" id="360622"/>
    <lineage>
        <taxon>Eukaryota</taxon>
        <taxon>Viridiplantae</taxon>
        <taxon>Streptophyta</taxon>
        <taxon>Embryophyta</taxon>
        <taxon>Tracheophyta</taxon>
        <taxon>Spermatophyta</taxon>
        <taxon>Magnoliopsida</taxon>
        <taxon>eudicotyledons</taxon>
        <taxon>Gunneridae</taxon>
        <taxon>Pentapetalae</taxon>
        <taxon>asterids</taxon>
        <taxon>campanulids</taxon>
        <taxon>Apiales</taxon>
        <taxon>Apiaceae</taxon>
        <taxon>Apioideae</taxon>
        <taxon>apioid superclade</taxon>
        <taxon>Tordylieae</taxon>
        <taxon>Tordyliinae</taxon>
        <taxon>Heracleum</taxon>
    </lineage>
</organism>
<evidence type="ECO:0000313" key="5">
    <source>
        <dbReference type="EMBL" id="KAK1356306.1"/>
    </source>
</evidence>
<gene>
    <name evidence="5" type="ORF">POM88_049562</name>
</gene>
<comment type="caution">
    <text evidence="5">The sequence shown here is derived from an EMBL/GenBank/DDBJ whole genome shotgun (WGS) entry which is preliminary data.</text>
</comment>
<dbReference type="AlphaFoldDB" id="A0AAD8GYM9"/>
<keyword evidence="6" id="KW-1185">Reference proteome</keyword>